<dbReference type="Gene3D" id="1.10.287.950">
    <property type="entry name" value="Methyl-accepting chemotaxis protein"/>
    <property type="match status" value="2"/>
</dbReference>
<keyword evidence="4 6" id="KW-1133">Transmembrane helix</keyword>
<keyword evidence="2" id="KW-1003">Cell membrane</keyword>
<accession>A0A315ZZI7</accession>
<dbReference type="RefSeq" id="WP_109709657.1">
    <property type="nucleotide sequence ID" value="NZ_QGDS01000003.1"/>
</dbReference>
<evidence type="ECO:0000313" key="9">
    <source>
        <dbReference type="Proteomes" id="UP000254051"/>
    </source>
</evidence>
<evidence type="ECO:0000256" key="5">
    <source>
        <dbReference type="ARBA" id="ARBA00023136"/>
    </source>
</evidence>
<gene>
    <name evidence="8" type="ORF">SAMN05216529_103377</name>
</gene>
<evidence type="ECO:0000256" key="6">
    <source>
        <dbReference type="SAM" id="Phobius"/>
    </source>
</evidence>
<dbReference type="OrthoDB" id="2934570at2"/>
<feature type="transmembrane region" description="Helical" evidence="6">
    <location>
        <begin position="642"/>
        <end position="662"/>
    </location>
</feature>
<feature type="transmembrane region" description="Helical" evidence="6">
    <location>
        <begin position="997"/>
        <end position="1016"/>
    </location>
</feature>
<proteinExistence type="predicted"/>
<evidence type="ECO:0000256" key="4">
    <source>
        <dbReference type="ARBA" id="ARBA00022989"/>
    </source>
</evidence>
<dbReference type="AlphaFoldDB" id="A0A315ZZI7"/>
<keyword evidence="5 6" id="KW-0472">Membrane</keyword>
<feature type="domain" description="ABC3 transporter permease C-terminal" evidence="7">
    <location>
        <begin position="911"/>
        <end position="1029"/>
    </location>
</feature>
<feature type="domain" description="ABC3 transporter permease C-terminal" evidence="7">
    <location>
        <begin position="549"/>
        <end position="666"/>
    </location>
</feature>
<feature type="transmembrane region" description="Helical" evidence="6">
    <location>
        <begin position="954"/>
        <end position="977"/>
    </location>
</feature>
<reference evidence="9" key="1">
    <citation type="submission" date="2017-07" db="EMBL/GenBank/DDBJ databases">
        <authorList>
            <person name="Varghese N."/>
            <person name="Submissions S."/>
        </authorList>
    </citation>
    <scope>NUCLEOTIDE SEQUENCE [LARGE SCALE GENOMIC DNA]</scope>
    <source>
        <strain evidence="9">NLAE-zl-C134</strain>
    </source>
</reference>
<keyword evidence="3 6" id="KW-0812">Transmembrane</keyword>
<feature type="transmembrane region" description="Helical" evidence="6">
    <location>
        <begin position="590"/>
        <end position="613"/>
    </location>
</feature>
<organism evidence="8 9">
    <name type="scientific">Faecalicatena contorta</name>
    <dbReference type="NCBI Taxonomy" id="39482"/>
    <lineage>
        <taxon>Bacteria</taxon>
        <taxon>Bacillati</taxon>
        <taxon>Bacillota</taxon>
        <taxon>Clostridia</taxon>
        <taxon>Lachnospirales</taxon>
        <taxon>Lachnospiraceae</taxon>
        <taxon>Faecalicatena</taxon>
    </lineage>
</organism>
<protein>
    <submittedName>
        <fullName evidence="8">Putative ABC transport system permease protein</fullName>
    </submittedName>
</protein>
<evidence type="ECO:0000256" key="2">
    <source>
        <dbReference type="ARBA" id="ARBA00022475"/>
    </source>
</evidence>
<dbReference type="Pfam" id="PF02687">
    <property type="entry name" value="FtsX"/>
    <property type="match status" value="2"/>
</dbReference>
<dbReference type="EMBL" id="UHJJ01000003">
    <property type="protein sequence ID" value="SUQ13644.1"/>
    <property type="molecule type" value="Genomic_DNA"/>
</dbReference>
<dbReference type="InterPro" id="IPR003838">
    <property type="entry name" value="ABC3_permease_C"/>
</dbReference>
<evidence type="ECO:0000313" key="8">
    <source>
        <dbReference type="EMBL" id="SUQ13644.1"/>
    </source>
</evidence>
<keyword evidence="9" id="KW-1185">Reference proteome</keyword>
<dbReference type="GO" id="GO:0005886">
    <property type="term" value="C:plasma membrane"/>
    <property type="evidence" value="ECO:0007669"/>
    <property type="project" value="UniProtKB-SubCell"/>
</dbReference>
<evidence type="ECO:0000256" key="1">
    <source>
        <dbReference type="ARBA" id="ARBA00004651"/>
    </source>
</evidence>
<feature type="transmembrane region" description="Helical" evidence="6">
    <location>
        <begin position="904"/>
        <end position="924"/>
    </location>
</feature>
<sequence length="1037" mass="114861">MQKLLLRRVLRDMKANLFRYLALFLLIVLVMFVIVSMVGSAESIIGTVDKKAQKNHLEDGQFGVFVPLDNNTIKKLKNKGVTLEECFYLDFPGKGGSTLRVMKNREQINLVELTKGRLAETKHEIVLERIYAATHKINLGDSLDIGGSSYTVTGIGTSADYDHCLKNLSDMSSDGRVFGTAFVTAPAYEELLQSGKALHTQEYRYSYLLTGGITDTGLKDDLSDLKLSPNEINDTFFQEMVNREIGPRNETKDGVQTLADSTNELSNALNTFKDGVGSLENGIQTIYDGLKQLNEQSAPLSAGSDEVLSALKELETNAQALSFSVSSVQELKEASSALLAGTEELDNNLQTLSEQISLENFEADMNSTFAQYGIASSLSLDAQVLLGFTQAYLTQVDSGLAAISEGSGELRRNLKTFDEAMSMLPASMEALNLGMDQFHSAIATLLSEYGKLNDGVSAYTAGLHHIYEGYSEISEGAGRLSEGAQKLSDSGEEFRGGVVELQDKTNELLEEYFPFETGNLTDFVKAADNPRIKAANEDVEINRSVGKMAGIILLVLITYVISIFIIHSIEQESSIIGALYALGLKQKQLLFHYTMLPVILCFFGGAAGTLLGYSKQGISFMTRESSAYYSIPPIDTVYTPGLLIYGLIIPPLTAFVVNALLIRKKLNQNALSLLRKEQIHKGNSHRQLKSGDFIHMFQIRQFLREKRSCLAVLAGMFISLLVLVLGLNCYALCRNLQTQNVADTKYEYMYQYKYPTKTAPRDGYTAYVKSLKKEVMGYDMEISIIGLNGKSSFFPPITSKKQNEISISSSVADKYGIQVGEELMLHDEVNEKVYGFTVKEVINYSPGLCCFMDIGSMRELFGQDSDFYNVVYADHELDIDAGRLYAVSTKADIEKSSNIFLENMMSLIVTMSSAAILIFIIVLYQMMKVMIDRAAVSISLMKIFGYRDKEIQRLYLDGNFLLISIGALIMIPAAKWLMDAIYPTFVANVACGLDLSWPPVMYVFTYSGILLSYLLIRTVLLGKLKKTTPAEVLKNRE</sequence>
<dbReference type="Proteomes" id="UP000254051">
    <property type="component" value="Unassembled WGS sequence"/>
</dbReference>
<feature type="transmembrane region" description="Helical" evidence="6">
    <location>
        <begin position="20"/>
        <end position="41"/>
    </location>
</feature>
<name>A0A315ZZI7_9FIRM</name>
<feature type="transmembrane region" description="Helical" evidence="6">
    <location>
        <begin position="709"/>
        <end position="727"/>
    </location>
</feature>
<feature type="transmembrane region" description="Helical" evidence="6">
    <location>
        <begin position="548"/>
        <end position="569"/>
    </location>
</feature>
<comment type="subcellular location">
    <subcellularLocation>
        <location evidence="1">Cell membrane</location>
        <topology evidence="1">Multi-pass membrane protein</topology>
    </subcellularLocation>
</comment>
<dbReference type="PANTHER" id="PTHR30287:SF2">
    <property type="entry name" value="BLL1001 PROTEIN"/>
    <property type="match status" value="1"/>
</dbReference>
<evidence type="ECO:0000256" key="3">
    <source>
        <dbReference type="ARBA" id="ARBA00022692"/>
    </source>
</evidence>
<dbReference type="InterPro" id="IPR038766">
    <property type="entry name" value="Membrane_comp_ABC_pdt"/>
</dbReference>
<dbReference type="PANTHER" id="PTHR30287">
    <property type="entry name" value="MEMBRANE COMPONENT OF PREDICTED ABC SUPERFAMILY METABOLITE UPTAKE TRANSPORTER"/>
    <property type="match status" value="1"/>
</dbReference>
<evidence type="ECO:0000259" key="7">
    <source>
        <dbReference type="Pfam" id="PF02687"/>
    </source>
</evidence>